<reference evidence="1 2" key="1">
    <citation type="journal article" date="2018" name="BMC Genomics">
        <title>Comparative genome analyses reveal sequence features reflecting distinct modes of host-adaptation between dicot and monocot powdery mildew.</title>
        <authorList>
            <person name="Wu Y."/>
            <person name="Ma X."/>
            <person name="Pan Z."/>
            <person name="Kale S.D."/>
            <person name="Song Y."/>
            <person name="King H."/>
            <person name="Zhang Q."/>
            <person name="Presley C."/>
            <person name="Deng X."/>
            <person name="Wei C.I."/>
            <person name="Xiao S."/>
        </authorList>
    </citation>
    <scope>NUCLEOTIDE SEQUENCE [LARGE SCALE GENOMIC DNA]</scope>
    <source>
        <strain evidence="1">UCSC1</strain>
    </source>
</reference>
<protein>
    <submittedName>
        <fullName evidence="1">Uncharacterized protein</fullName>
    </submittedName>
</protein>
<evidence type="ECO:0000313" key="1">
    <source>
        <dbReference type="EMBL" id="RKF55381.1"/>
    </source>
</evidence>
<dbReference type="EMBL" id="MCBR01020429">
    <property type="protein sequence ID" value="RKF55381.1"/>
    <property type="molecule type" value="Genomic_DNA"/>
</dbReference>
<name>A0A420HD67_9PEZI</name>
<organism evidence="1 2">
    <name type="scientific">Golovinomyces cichoracearum</name>
    <dbReference type="NCBI Taxonomy" id="62708"/>
    <lineage>
        <taxon>Eukaryota</taxon>
        <taxon>Fungi</taxon>
        <taxon>Dikarya</taxon>
        <taxon>Ascomycota</taxon>
        <taxon>Pezizomycotina</taxon>
        <taxon>Leotiomycetes</taxon>
        <taxon>Erysiphales</taxon>
        <taxon>Erysiphaceae</taxon>
        <taxon>Golovinomyces</taxon>
    </lineage>
</organism>
<evidence type="ECO:0000313" key="2">
    <source>
        <dbReference type="Proteomes" id="UP000285405"/>
    </source>
</evidence>
<comment type="caution">
    <text evidence="1">The sequence shown here is derived from an EMBL/GenBank/DDBJ whole genome shotgun (WGS) entry which is preliminary data.</text>
</comment>
<proteinExistence type="predicted"/>
<gene>
    <name evidence="1" type="ORF">GcC1_204045</name>
</gene>
<sequence>MNLLRCIHATSQYQSGQLSGLKYLYVAPLSATF</sequence>
<dbReference type="Proteomes" id="UP000285405">
    <property type="component" value="Unassembled WGS sequence"/>
</dbReference>
<accession>A0A420HD67</accession>
<dbReference type="AlphaFoldDB" id="A0A420HD67"/>